<evidence type="ECO:0000313" key="1">
    <source>
        <dbReference type="EMBL" id="MEQ2207762.1"/>
    </source>
</evidence>
<reference evidence="1 2" key="1">
    <citation type="submission" date="2021-06" db="EMBL/GenBank/DDBJ databases">
        <authorList>
            <person name="Palmer J.M."/>
        </authorList>
    </citation>
    <scope>NUCLEOTIDE SEQUENCE [LARGE SCALE GENOMIC DNA]</scope>
    <source>
        <strain evidence="1 2">XC_2019</strain>
        <tissue evidence="1">Muscle</tissue>
    </source>
</reference>
<protein>
    <submittedName>
        <fullName evidence="1">Uncharacterized protein</fullName>
    </submittedName>
</protein>
<dbReference type="EMBL" id="JAHRIN010045820">
    <property type="protein sequence ID" value="MEQ2207762.1"/>
    <property type="molecule type" value="Genomic_DNA"/>
</dbReference>
<evidence type="ECO:0000313" key="2">
    <source>
        <dbReference type="Proteomes" id="UP001434883"/>
    </source>
</evidence>
<keyword evidence="2" id="KW-1185">Reference proteome</keyword>
<comment type="caution">
    <text evidence="1">The sequence shown here is derived from an EMBL/GenBank/DDBJ whole genome shotgun (WGS) entry which is preliminary data.</text>
</comment>
<name>A0ABV0RJA9_9TELE</name>
<dbReference type="Proteomes" id="UP001434883">
    <property type="component" value="Unassembled WGS sequence"/>
</dbReference>
<organism evidence="1 2">
    <name type="scientific">Xenoophorus captivus</name>
    <dbReference type="NCBI Taxonomy" id="1517983"/>
    <lineage>
        <taxon>Eukaryota</taxon>
        <taxon>Metazoa</taxon>
        <taxon>Chordata</taxon>
        <taxon>Craniata</taxon>
        <taxon>Vertebrata</taxon>
        <taxon>Euteleostomi</taxon>
        <taxon>Actinopterygii</taxon>
        <taxon>Neopterygii</taxon>
        <taxon>Teleostei</taxon>
        <taxon>Neoteleostei</taxon>
        <taxon>Acanthomorphata</taxon>
        <taxon>Ovalentaria</taxon>
        <taxon>Atherinomorphae</taxon>
        <taxon>Cyprinodontiformes</taxon>
        <taxon>Goodeidae</taxon>
        <taxon>Xenoophorus</taxon>
    </lineage>
</organism>
<sequence length="103" mass="11859">MPSLLSMCAAGLKYFSQLGQHMLWQCVDSSSLKKPHVHTCVYANHCTAIISKFCGFYHFFMIIFAVHHNTSIGYLNCSQFGQRWNLEWSKSPFLIEHILLDSD</sequence>
<proteinExistence type="predicted"/>
<gene>
    <name evidence="1" type="ORF">XENOCAPTIV_018173</name>
</gene>
<accession>A0ABV0RJA9</accession>